<feature type="compositionally biased region" description="Polar residues" evidence="3">
    <location>
        <begin position="315"/>
        <end position="330"/>
    </location>
</feature>
<evidence type="ECO:0000259" key="4">
    <source>
        <dbReference type="PROSITE" id="PS50014"/>
    </source>
</evidence>
<dbReference type="SUPFAM" id="SSF47370">
    <property type="entry name" value="Bromodomain"/>
    <property type="match status" value="1"/>
</dbReference>
<dbReference type="Pfam" id="PF00439">
    <property type="entry name" value="Bromodomain"/>
    <property type="match status" value="1"/>
</dbReference>
<feature type="domain" description="Bromo" evidence="4">
    <location>
        <begin position="170"/>
        <end position="239"/>
    </location>
</feature>
<feature type="compositionally biased region" description="Basic and acidic residues" evidence="3">
    <location>
        <begin position="1"/>
        <end position="15"/>
    </location>
</feature>
<dbReference type="EMBL" id="KZ996675">
    <property type="protein sequence ID" value="RKO88495.1"/>
    <property type="molecule type" value="Genomic_DNA"/>
</dbReference>
<feature type="compositionally biased region" description="Polar residues" evidence="3">
    <location>
        <begin position="60"/>
        <end position="88"/>
    </location>
</feature>
<name>A0A4P9WAB9_9FUNG</name>
<dbReference type="InterPro" id="IPR001487">
    <property type="entry name" value="Bromodomain"/>
</dbReference>
<keyword evidence="1 2" id="KW-0103">Bromodomain</keyword>
<dbReference type="OrthoDB" id="21449at2759"/>
<feature type="region of interest" description="Disordered" evidence="3">
    <location>
        <begin position="315"/>
        <end position="337"/>
    </location>
</feature>
<feature type="region of interest" description="Disordered" evidence="3">
    <location>
        <begin position="1"/>
        <end position="152"/>
    </location>
</feature>
<reference evidence="6" key="1">
    <citation type="journal article" date="2018" name="Nat. Microbiol.">
        <title>Leveraging single-cell genomics to expand the fungal tree of life.</title>
        <authorList>
            <person name="Ahrendt S.R."/>
            <person name="Quandt C.A."/>
            <person name="Ciobanu D."/>
            <person name="Clum A."/>
            <person name="Salamov A."/>
            <person name="Andreopoulos B."/>
            <person name="Cheng J.F."/>
            <person name="Woyke T."/>
            <person name="Pelin A."/>
            <person name="Henrissat B."/>
            <person name="Reynolds N.K."/>
            <person name="Benny G.L."/>
            <person name="Smith M.E."/>
            <person name="James T.Y."/>
            <person name="Grigoriev I.V."/>
        </authorList>
    </citation>
    <scope>NUCLEOTIDE SEQUENCE [LARGE SCALE GENOMIC DNA]</scope>
</reference>
<evidence type="ECO:0000256" key="3">
    <source>
        <dbReference type="SAM" id="MobiDB-lite"/>
    </source>
</evidence>
<evidence type="ECO:0000256" key="2">
    <source>
        <dbReference type="PROSITE-ProRule" id="PRU00035"/>
    </source>
</evidence>
<dbReference type="InterPro" id="IPR040240">
    <property type="entry name" value="TAF1"/>
</dbReference>
<sequence length="337" mass="36349">MEIWTDTKGKREVKAEIPSAKSRASSPGAGDDEGQRKKRGRKSTAGIPRGPYKRKATEMFSDSQKLGFTRISLNANTRPTLPAQSSPAMKSEPSHQPLKISLRIPTISAPAPPTSTSPDPPVKKKRANSLSLTTAANYLQGPSPKSYGRRRSRPEVDLQKILDGIVCELIAVPEAWEFCRPVSHAVKDYYEIVKKPKTLEQIRDDVKDCHYANAQAFLADVQLIASNSRLYNGPAHPRTVVAEQLVARAQGILAQHNQELVKIESDIVESASQIAAPPSLTFSTSPPMMPQALRASSPPPQMLLTQAVMSPIQTSPGNGFSFSPVDSASGSGPGPLG</sequence>
<dbReference type="GO" id="GO:0051123">
    <property type="term" value="P:RNA polymerase II preinitiation complex assembly"/>
    <property type="evidence" value="ECO:0007669"/>
    <property type="project" value="TreeGrafter"/>
</dbReference>
<dbReference type="InterPro" id="IPR036427">
    <property type="entry name" value="Bromodomain-like_sf"/>
</dbReference>
<dbReference type="AlphaFoldDB" id="A0A4P9WAB9"/>
<dbReference type="Gene3D" id="1.20.920.10">
    <property type="entry name" value="Bromodomain-like"/>
    <property type="match status" value="1"/>
</dbReference>
<proteinExistence type="predicted"/>
<keyword evidence="6" id="KW-1185">Reference proteome</keyword>
<dbReference type="GO" id="GO:0016251">
    <property type="term" value="F:RNA polymerase II general transcription initiation factor activity"/>
    <property type="evidence" value="ECO:0007669"/>
    <property type="project" value="InterPro"/>
</dbReference>
<dbReference type="GO" id="GO:0004402">
    <property type="term" value="F:histone acetyltransferase activity"/>
    <property type="evidence" value="ECO:0007669"/>
    <property type="project" value="InterPro"/>
</dbReference>
<evidence type="ECO:0000313" key="6">
    <source>
        <dbReference type="Proteomes" id="UP000269721"/>
    </source>
</evidence>
<dbReference type="PROSITE" id="PS50014">
    <property type="entry name" value="BROMODOMAIN_2"/>
    <property type="match status" value="1"/>
</dbReference>
<dbReference type="GO" id="GO:0017025">
    <property type="term" value="F:TBP-class protein binding"/>
    <property type="evidence" value="ECO:0007669"/>
    <property type="project" value="InterPro"/>
</dbReference>
<protein>
    <submittedName>
        <fullName evidence="5">Bromodomain-containing protein</fullName>
    </submittedName>
</protein>
<dbReference type="GO" id="GO:0005669">
    <property type="term" value="C:transcription factor TFIID complex"/>
    <property type="evidence" value="ECO:0007669"/>
    <property type="project" value="InterPro"/>
</dbReference>
<gene>
    <name evidence="5" type="ORF">BDK51DRAFT_32054</name>
</gene>
<evidence type="ECO:0000313" key="5">
    <source>
        <dbReference type="EMBL" id="RKO88495.1"/>
    </source>
</evidence>
<feature type="compositionally biased region" description="Polar residues" evidence="3">
    <location>
        <begin position="128"/>
        <end position="137"/>
    </location>
</feature>
<accession>A0A4P9WAB9</accession>
<organism evidence="5 6">
    <name type="scientific">Blyttiomyces helicus</name>
    <dbReference type="NCBI Taxonomy" id="388810"/>
    <lineage>
        <taxon>Eukaryota</taxon>
        <taxon>Fungi</taxon>
        <taxon>Fungi incertae sedis</taxon>
        <taxon>Chytridiomycota</taxon>
        <taxon>Chytridiomycota incertae sedis</taxon>
        <taxon>Chytridiomycetes</taxon>
        <taxon>Chytridiomycetes incertae sedis</taxon>
        <taxon>Blyttiomyces</taxon>
    </lineage>
</organism>
<dbReference type="PANTHER" id="PTHR13900">
    <property type="entry name" value="TRANSCRIPTION INITIATION FACTOR TFIID"/>
    <property type="match status" value="1"/>
</dbReference>
<dbReference type="SMART" id="SM00297">
    <property type="entry name" value="BROMO"/>
    <property type="match status" value="1"/>
</dbReference>
<evidence type="ECO:0000256" key="1">
    <source>
        <dbReference type="ARBA" id="ARBA00023117"/>
    </source>
</evidence>
<dbReference type="PANTHER" id="PTHR13900:SF0">
    <property type="entry name" value="TRANSCRIPTION INITIATION FACTOR TFIID SUBUNIT 1"/>
    <property type="match status" value="1"/>
</dbReference>
<feature type="compositionally biased region" description="Pro residues" evidence="3">
    <location>
        <begin position="110"/>
        <end position="120"/>
    </location>
</feature>
<dbReference type="Proteomes" id="UP000269721">
    <property type="component" value="Unassembled WGS sequence"/>
</dbReference>